<reference evidence="3 4" key="1">
    <citation type="submission" date="2019-12" db="EMBL/GenBank/DDBJ databases">
        <title>Maritimibacter sp. nov. sp. isolated from sea sand.</title>
        <authorList>
            <person name="Kim J."/>
            <person name="Jeong S.E."/>
            <person name="Jung H.S."/>
            <person name="Jeon C.O."/>
        </authorList>
    </citation>
    <scope>NUCLEOTIDE SEQUENCE [LARGE SCALE GENOMIC DNA]</scope>
    <source>
        <strain evidence="3 4">DP07</strain>
    </source>
</reference>
<dbReference type="RefSeq" id="WP_161350681.1">
    <property type="nucleotide sequence ID" value="NZ_WTUX01000010.1"/>
</dbReference>
<keyword evidence="2" id="KW-0812">Transmembrane</keyword>
<dbReference type="EMBL" id="WTUX01000010">
    <property type="protein sequence ID" value="MZR12569.1"/>
    <property type="molecule type" value="Genomic_DNA"/>
</dbReference>
<keyword evidence="2" id="KW-0472">Membrane</keyword>
<comment type="caution">
    <text evidence="3">The sequence shown here is derived from an EMBL/GenBank/DDBJ whole genome shotgun (WGS) entry which is preliminary data.</text>
</comment>
<proteinExistence type="predicted"/>
<protein>
    <submittedName>
        <fullName evidence="3">Uncharacterized protein</fullName>
    </submittedName>
</protein>
<keyword evidence="4" id="KW-1185">Reference proteome</keyword>
<accession>A0A845M0K4</accession>
<evidence type="ECO:0000256" key="1">
    <source>
        <dbReference type="SAM" id="MobiDB-lite"/>
    </source>
</evidence>
<keyword evidence="2" id="KW-1133">Transmembrane helix</keyword>
<evidence type="ECO:0000313" key="3">
    <source>
        <dbReference type="EMBL" id="MZR12569.1"/>
    </source>
</evidence>
<feature type="compositionally biased region" description="Low complexity" evidence="1">
    <location>
        <begin position="243"/>
        <end position="260"/>
    </location>
</feature>
<name>A0A845M0K4_9RHOB</name>
<feature type="region of interest" description="Disordered" evidence="1">
    <location>
        <begin position="82"/>
        <end position="122"/>
    </location>
</feature>
<evidence type="ECO:0000256" key="2">
    <source>
        <dbReference type="SAM" id="Phobius"/>
    </source>
</evidence>
<gene>
    <name evidence="3" type="ORF">GQE99_05995</name>
</gene>
<feature type="region of interest" description="Disordered" evidence="1">
    <location>
        <begin position="243"/>
        <end position="284"/>
    </location>
</feature>
<evidence type="ECO:0000313" key="4">
    <source>
        <dbReference type="Proteomes" id="UP000467322"/>
    </source>
</evidence>
<organism evidence="3 4">
    <name type="scientific">Maritimibacter harenae</name>
    <dbReference type="NCBI Taxonomy" id="2606218"/>
    <lineage>
        <taxon>Bacteria</taxon>
        <taxon>Pseudomonadati</taxon>
        <taxon>Pseudomonadota</taxon>
        <taxon>Alphaproteobacteria</taxon>
        <taxon>Rhodobacterales</taxon>
        <taxon>Roseobacteraceae</taxon>
        <taxon>Maritimibacter</taxon>
    </lineage>
</organism>
<dbReference type="AlphaFoldDB" id="A0A845M0K4"/>
<dbReference type="Proteomes" id="UP000467322">
    <property type="component" value="Unassembled WGS sequence"/>
</dbReference>
<sequence length="526" mass="55291">MIAHESLRLRPAYALAAVGVLAGLVVAAWGSLFAVHALYPSYVSAFTTPKVEETAAAPAEADMDLAARTELVLSGLKLDEGAAPAAPEPVGPELAALPAPEPAPLPTEETAPAEPERPEVQNVAEAPVEETAEAPTPQALARLSEEDLATRAAAALFFGAPEEVAEAPEAELVSPTTLAAAQSLRPRPRPEDVEPMPAPKTIELAVAEAVDTDTPVASTLAVETSPRPRGLPRALRAAFTPRRNAAPAPQQNAEPAPQAQSTPMIAGRGCGRNHARDMPNRPASAPGGTTFISSLGNGSGGSRDNAIINELARGNMPGFLKDLQPVVIRGQDARGADTEIVICVTPDYLALGSDSDFVRVPLGLPAAASIAKRFGMTLPTSRMVDAIYAQANVKLSPKPMQAGPQMSSTNYFLRHNATIEGQRQGRRGLISGHKKDVVIASRMASNPGRVAIYGWHRSRGNPIQPVSTVHGASYADYSHGIRLVSKTAYLNGRAVSLDELLSSRRYAYLLNSDGPLPGQVIRIASR</sequence>
<feature type="transmembrane region" description="Helical" evidence="2">
    <location>
        <begin position="12"/>
        <end position="39"/>
    </location>
</feature>